<sequence>MNYIKQNKKWFILSLIIIFIIIIISLFFFLNNNDQKDNKNKTFDTSLVGEASVDPENFDETEEGTPIDANQLNGQQGKSNGIDVSKWQGKIDWNQVKTSQIDFAFIRIGYRGENGIIYKDDNADYNIQQATKAGLLVGVYFYSTALNQKEAIEEAKWTLQCIDGYSISYPVVYDCEGYKNSSSRTYQLSSKERTENALAFLDTISKANYETMFYTSLSDINSHWNIHDIKNKHKIWIAQYSSKIYPEKQKPDYSDQCHAWQYTNKGQVKGIDGNVDMVVCYFKNKKADPKNKKAELPKASVPLTEEEKIYSSVNEKVTAKDETNLRSLATIKSDIVASLKNGETLTRIGVGTNGWSKLRYKNKTVYAITSYLTTDLSVKKTETEDIVSGQKFESKKDKVTAKDEVNLRSLPSTSGEVVGTLTSGTFLERTAISQKGWSRLIYKDKIVYAITSYLSHDVVEKPKPTEPDQSDGFTAVNEQVTAKSETNLRDKPSIDGGQVIYMLKNGEYVKRIGTHSNGWSKLEYNGQVVYAISSYLVN</sequence>
<keyword evidence="5" id="KW-1133">Transmembrane helix</keyword>
<keyword evidence="5" id="KW-0472">Membrane</keyword>
<dbReference type="Pfam" id="PF08239">
    <property type="entry name" value="SH3_3"/>
    <property type="match status" value="3"/>
</dbReference>
<protein>
    <recommendedName>
        <fullName evidence="6">SH3b domain-containing protein</fullName>
    </recommendedName>
</protein>
<keyword evidence="8" id="KW-1185">Reference proteome</keyword>
<evidence type="ECO:0000256" key="5">
    <source>
        <dbReference type="SAM" id="Phobius"/>
    </source>
</evidence>
<dbReference type="InterPro" id="IPR002053">
    <property type="entry name" value="Glyco_hydro_25"/>
</dbReference>
<evidence type="ECO:0000313" key="7">
    <source>
        <dbReference type="EMBL" id="EFW06068.1"/>
    </source>
</evidence>
<dbReference type="PROSITE" id="PS51781">
    <property type="entry name" value="SH3B"/>
    <property type="match status" value="2"/>
</dbReference>
<keyword evidence="3" id="KW-0326">Glycosidase</keyword>
<feature type="domain" description="SH3b" evidence="6">
    <location>
        <begin position="475"/>
        <end position="538"/>
    </location>
</feature>
<evidence type="ECO:0000313" key="8">
    <source>
        <dbReference type="Proteomes" id="UP000003157"/>
    </source>
</evidence>
<dbReference type="GO" id="GO:0016998">
    <property type="term" value="P:cell wall macromolecule catabolic process"/>
    <property type="evidence" value="ECO:0007669"/>
    <property type="project" value="InterPro"/>
</dbReference>
<dbReference type="SMART" id="SM00287">
    <property type="entry name" value="SH3b"/>
    <property type="match status" value="3"/>
</dbReference>
<feature type="region of interest" description="Disordered" evidence="4">
    <location>
        <begin position="54"/>
        <end position="77"/>
    </location>
</feature>
<dbReference type="CDD" id="cd06414">
    <property type="entry name" value="GH25_LytC-like"/>
    <property type="match status" value="1"/>
</dbReference>
<dbReference type="HOGENOM" id="CLU_029245_0_0_9"/>
<dbReference type="Gene3D" id="2.30.30.40">
    <property type="entry name" value="SH3 Domains"/>
    <property type="match status" value="3"/>
</dbReference>
<comment type="similarity">
    <text evidence="1">Belongs to the glycosyl hydrolase 25 family.</text>
</comment>
<evidence type="ECO:0000256" key="3">
    <source>
        <dbReference type="ARBA" id="ARBA00023295"/>
    </source>
</evidence>
<dbReference type="RefSeq" id="WP_008787823.1">
    <property type="nucleotide sequence ID" value="NZ_AKCB01000001.1"/>
</dbReference>
<reference evidence="7 8" key="1">
    <citation type="submission" date="2010-12" db="EMBL/GenBank/DDBJ databases">
        <title>The Genome Sequence of Coprobacillus sp. strain 29_1.</title>
        <authorList>
            <consortium name="The Broad Institute Genome Sequencing Platform"/>
            <person name="Earl A."/>
            <person name="Ward D."/>
            <person name="Feldgarden M."/>
            <person name="Gevers D."/>
            <person name="Daigneault M."/>
            <person name="Sibley C.D."/>
            <person name="White A."/>
            <person name="Strauss J."/>
            <person name="Allen-Vercoe E."/>
            <person name="Young S.K."/>
            <person name="Zeng Q."/>
            <person name="Gargeya S."/>
            <person name="Fitzgerald M."/>
            <person name="Haas B."/>
            <person name="Abouelleil A."/>
            <person name="Alvarado L."/>
            <person name="Arachchi H.M."/>
            <person name="Berlin A."/>
            <person name="Brown A."/>
            <person name="Chapman S.B."/>
            <person name="Chen Z."/>
            <person name="Dunbar C."/>
            <person name="Freedman E."/>
            <person name="Gearin G."/>
            <person name="Gellesch M."/>
            <person name="Goldberg J."/>
            <person name="Griggs A."/>
            <person name="Gujja S."/>
            <person name="Heilman E."/>
            <person name="Heiman D."/>
            <person name="Howarth C."/>
            <person name="Larson L."/>
            <person name="Lui A."/>
            <person name="MacDonald P.J.P."/>
            <person name="Mehta T."/>
            <person name="Montmayeur A."/>
            <person name="Murphy C."/>
            <person name="Neiman D."/>
            <person name="Pearson M."/>
            <person name="Priest M."/>
            <person name="Roberts A."/>
            <person name="Saif S."/>
            <person name="Shea T."/>
            <person name="Shenoy N."/>
            <person name="Sisk P."/>
            <person name="Stolte C."/>
            <person name="Sykes S."/>
            <person name="White J."/>
            <person name="Yandava C."/>
            <person name="Nusbaum C."/>
            <person name="Birren B."/>
        </authorList>
    </citation>
    <scope>NUCLEOTIDE SEQUENCE [LARGE SCALE GENOMIC DNA]</scope>
    <source>
        <strain evidence="7 8">29_1</strain>
    </source>
</reference>
<evidence type="ECO:0000256" key="4">
    <source>
        <dbReference type="SAM" id="MobiDB-lite"/>
    </source>
</evidence>
<proteinExistence type="inferred from homology"/>
<dbReference type="eggNOG" id="COG3103">
    <property type="taxonomic scope" value="Bacteria"/>
</dbReference>
<feature type="compositionally biased region" description="Polar residues" evidence="4">
    <location>
        <begin position="68"/>
        <end position="77"/>
    </location>
</feature>
<dbReference type="Gene3D" id="3.20.20.80">
    <property type="entry name" value="Glycosidases"/>
    <property type="match status" value="1"/>
</dbReference>
<evidence type="ECO:0000259" key="6">
    <source>
        <dbReference type="PROSITE" id="PS51781"/>
    </source>
</evidence>
<dbReference type="PANTHER" id="PTHR34135:SF2">
    <property type="entry name" value="LYSOZYME"/>
    <property type="match status" value="1"/>
</dbReference>
<organism evidence="7 8">
    <name type="scientific">Coprobacillus cateniformis</name>
    <dbReference type="NCBI Taxonomy" id="100884"/>
    <lineage>
        <taxon>Bacteria</taxon>
        <taxon>Bacillati</taxon>
        <taxon>Bacillota</taxon>
        <taxon>Erysipelotrichia</taxon>
        <taxon>Erysipelotrichales</taxon>
        <taxon>Coprobacillaceae</taxon>
        <taxon>Coprobacillus</taxon>
    </lineage>
</organism>
<gene>
    <name evidence="7" type="ORF">HMPREF9488_00707</name>
</gene>
<keyword evidence="2" id="KW-0378">Hydrolase</keyword>
<evidence type="ECO:0000256" key="1">
    <source>
        <dbReference type="ARBA" id="ARBA00010646"/>
    </source>
</evidence>
<comment type="caution">
    <text evidence="7">The sequence shown here is derived from an EMBL/GenBank/DDBJ whole genome shotgun (WGS) entry which is preliminary data.</text>
</comment>
<dbReference type="InterPro" id="IPR017853">
    <property type="entry name" value="GH"/>
</dbReference>
<dbReference type="PROSITE" id="PS51904">
    <property type="entry name" value="GLYCOSYL_HYDROL_F25_2"/>
    <property type="match status" value="1"/>
</dbReference>
<dbReference type="GeneID" id="78228881"/>
<feature type="domain" description="SH3b" evidence="6">
    <location>
        <begin position="312"/>
        <end position="376"/>
    </location>
</feature>
<dbReference type="STRING" id="100884.GCA_000269565_00999"/>
<dbReference type="PANTHER" id="PTHR34135">
    <property type="entry name" value="LYSOZYME"/>
    <property type="match status" value="1"/>
</dbReference>
<dbReference type="InterPro" id="IPR003646">
    <property type="entry name" value="SH3-like_bac-type"/>
</dbReference>
<dbReference type="EMBL" id="ADKX01000009">
    <property type="protein sequence ID" value="EFW06068.1"/>
    <property type="molecule type" value="Genomic_DNA"/>
</dbReference>
<keyword evidence="5" id="KW-0812">Transmembrane</keyword>
<dbReference type="Pfam" id="PF01183">
    <property type="entry name" value="Glyco_hydro_25"/>
    <property type="match status" value="1"/>
</dbReference>
<dbReference type="OrthoDB" id="9765879at2"/>
<dbReference type="SMART" id="SM00641">
    <property type="entry name" value="Glyco_25"/>
    <property type="match status" value="1"/>
</dbReference>
<dbReference type="SUPFAM" id="SSF51445">
    <property type="entry name" value="(Trans)glycosidases"/>
    <property type="match status" value="1"/>
</dbReference>
<feature type="compositionally biased region" description="Acidic residues" evidence="4">
    <location>
        <begin position="56"/>
        <end position="65"/>
    </location>
</feature>
<name>E7G7A2_9FIRM</name>
<dbReference type="GO" id="GO:0016052">
    <property type="term" value="P:carbohydrate catabolic process"/>
    <property type="evidence" value="ECO:0007669"/>
    <property type="project" value="TreeGrafter"/>
</dbReference>
<dbReference type="InterPro" id="IPR018077">
    <property type="entry name" value="Glyco_hydro_fam25_subgr"/>
</dbReference>
<dbReference type="AlphaFoldDB" id="E7G7A2"/>
<feature type="transmembrane region" description="Helical" evidence="5">
    <location>
        <begin position="12"/>
        <end position="30"/>
    </location>
</feature>
<dbReference type="eggNOG" id="COG3757">
    <property type="taxonomic scope" value="Bacteria"/>
</dbReference>
<dbReference type="GO" id="GO:0009253">
    <property type="term" value="P:peptidoglycan catabolic process"/>
    <property type="evidence" value="ECO:0007669"/>
    <property type="project" value="InterPro"/>
</dbReference>
<dbReference type="GO" id="GO:0003796">
    <property type="term" value="F:lysozyme activity"/>
    <property type="evidence" value="ECO:0007669"/>
    <property type="project" value="InterPro"/>
</dbReference>
<accession>E7G7A2</accession>
<dbReference type="Proteomes" id="UP000003157">
    <property type="component" value="Unassembled WGS sequence"/>
</dbReference>
<evidence type="ECO:0000256" key="2">
    <source>
        <dbReference type="ARBA" id="ARBA00022801"/>
    </source>
</evidence>